<comment type="function">
    <text evidence="8">Catalyzes the phospholipid dependent N-acylation of the N-terminal cysteine of apolipoprotein, the last step in lipoprotein maturation.</text>
</comment>
<evidence type="ECO:0000256" key="5">
    <source>
        <dbReference type="ARBA" id="ARBA00022989"/>
    </source>
</evidence>
<dbReference type="Pfam" id="PF20154">
    <property type="entry name" value="LNT_N"/>
    <property type="match status" value="1"/>
</dbReference>
<name>A0A419YYR5_9NOCA</name>
<evidence type="ECO:0000256" key="6">
    <source>
        <dbReference type="ARBA" id="ARBA00023136"/>
    </source>
</evidence>
<keyword evidence="6 8" id="KW-0472">Membrane</keyword>
<dbReference type="AlphaFoldDB" id="A0A419YYR5"/>
<keyword evidence="3 8" id="KW-0808">Transferase</keyword>
<evidence type="ECO:0000256" key="2">
    <source>
        <dbReference type="ARBA" id="ARBA00022475"/>
    </source>
</evidence>
<dbReference type="InterPro" id="IPR003010">
    <property type="entry name" value="C-N_Hydrolase"/>
</dbReference>
<keyword evidence="9" id="KW-0449">Lipoprotein</keyword>
<keyword evidence="9" id="KW-0614">Plasmid</keyword>
<feature type="transmembrane region" description="Helical" evidence="8">
    <location>
        <begin position="95"/>
        <end position="116"/>
    </location>
</feature>
<dbReference type="EC" id="2.3.1.269" evidence="8"/>
<protein>
    <recommendedName>
        <fullName evidence="8">Apolipoprotein N-acyltransferase</fullName>
        <shortName evidence="8">ALP N-acyltransferase</shortName>
        <ecNumber evidence="8">2.3.1.269</ecNumber>
    </recommendedName>
</protein>
<dbReference type="HAMAP" id="MF_01148">
    <property type="entry name" value="Lnt"/>
    <property type="match status" value="1"/>
</dbReference>
<keyword evidence="10" id="KW-1185">Reference proteome</keyword>
<feature type="transmembrane region" description="Helical" evidence="8">
    <location>
        <begin position="123"/>
        <end position="142"/>
    </location>
</feature>
<feature type="transmembrane region" description="Helical" evidence="8">
    <location>
        <begin position="162"/>
        <end position="190"/>
    </location>
</feature>
<comment type="subcellular location">
    <subcellularLocation>
        <location evidence="1 8">Cell membrane</location>
        <topology evidence="1 8">Multi-pass membrane protein</topology>
    </subcellularLocation>
</comment>
<dbReference type="Gene3D" id="3.60.110.10">
    <property type="entry name" value="Carbon-nitrogen hydrolase"/>
    <property type="match status" value="1"/>
</dbReference>
<dbReference type="RefSeq" id="WP_006554178.1">
    <property type="nucleotide sequence ID" value="NZ_CP063452.1"/>
</dbReference>
<dbReference type="InterPro" id="IPR004563">
    <property type="entry name" value="Apolipo_AcylTrfase"/>
</dbReference>
<dbReference type="InterPro" id="IPR036526">
    <property type="entry name" value="C-N_Hydrolase_sf"/>
</dbReference>
<evidence type="ECO:0000256" key="7">
    <source>
        <dbReference type="ARBA" id="ARBA00023315"/>
    </source>
</evidence>
<feature type="transmembrane region" description="Helical" evidence="8">
    <location>
        <begin position="70"/>
        <end position="89"/>
    </location>
</feature>
<dbReference type="UniPathway" id="UPA00666"/>
<dbReference type="Proteomes" id="UP000593818">
    <property type="component" value="Plasmid pRh5Ap-243"/>
</dbReference>
<evidence type="ECO:0000256" key="4">
    <source>
        <dbReference type="ARBA" id="ARBA00022692"/>
    </source>
</evidence>
<geneLocation type="plasmid" evidence="9 10">
    <name>pRh5Ap-243</name>
</geneLocation>
<dbReference type="EMBL" id="CP063452">
    <property type="protein sequence ID" value="QOW01752.1"/>
    <property type="molecule type" value="Genomic_DNA"/>
</dbReference>
<sequence length="525" mass="54595">MSEGATTVALPTSVRRRGPELSVPVRSAASILAGLMLYASFPPRTGWWLAPLAIAVLTAVLHGRRRRAGFGYGYLAGLGFFLPLLPWVGVYVGPVPWLALAAIEALAVGIFGALAAALSRRPAAPVSIAAAWVVTEAIRARIPFGGFPWGRLAFGQAEGPLLQLASLAGPAGVGFAVAVIGTAVVTTVIAARERRPAVAMGSMLLAAVAFAAAPLVGMRDSARFPASTVTVAAVQGNVPRMGLDFNAQRRAVLDNHVAATERLAVDVASGRAPRPQLVVWPENSSDIDPLRQADAHAELDEAAAAIGVPILVGAVLDNGDGTSGNSALVWDPVTGPGARHLKRRLVPFGEYLPLRPVIERLWPAAAQAGRFIPGDGTGRVELNGVPVGVATCYEVAFDDAVAESVRAGAQLLVVPTNNATFGRTEMTYQQLAMSRLRAVEHGRSVVVAATSGVSALITPDGAVTNRSAMFTADVLVGELPLGTRLTWATRLGSGPEVLAAAAVMWILLIGRQKAHTHPITKTGSF</sequence>
<reference evidence="9 10" key="1">
    <citation type="submission" date="2020-10" db="EMBL/GenBank/DDBJ databases">
        <title>Whole genome sequence of oil-degrading bacteria Rhodococcus pyridinivorans strain 5Ap.</title>
        <authorList>
            <person name="Akhremchuk A.E."/>
            <person name="Valentovich L.N."/>
            <person name="Charniauskaya M.I."/>
            <person name="Bukliarevich H.A."/>
            <person name="Titok M.A."/>
        </authorList>
    </citation>
    <scope>NUCLEOTIDE SEQUENCE [LARGE SCALE GENOMIC DNA]</scope>
    <source>
        <strain evidence="9 10">5Ap</strain>
        <plasmid evidence="9 10">pRh5Ap-243</plasmid>
    </source>
</reference>
<gene>
    <name evidence="8 9" type="primary">lnt</name>
    <name evidence="9" type="ORF">INP59_25695</name>
</gene>
<dbReference type="PANTHER" id="PTHR38686:SF1">
    <property type="entry name" value="APOLIPOPROTEIN N-ACYLTRANSFERASE"/>
    <property type="match status" value="1"/>
</dbReference>
<dbReference type="SUPFAM" id="SSF56317">
    <property type="entry name" value="Carbon-nitrogen hydrolase"/>
    <property type="match status" value="1"/>
</dbReference>
<dbReference type="GO" id="GO:0016410">
    <property type="term" value="F:N-acyltransferase activity"/>
    <property type="evidence" value="ECO:0007669"/>
    <property type="project" value="UniProtKB-UniRule"/>
</dbReference>
<keyword evidence="2 8" id="KW-1003">Cell membrane</keyword>
<feature type="transmembrane region" description="Helical" evidence="8">
    <location>
        <begin position="197"/>
        <end position="217"/>
    </location>
</feature>
<keyword evidence="7 8" id="KW-0012">Acyltransferase</keyword>
<comment type="catalytic activity">
    <reaction evidence="8">
        <text>N-terminal S-1,2-diacyl-sn-glyceryl-L-cysteinyl-[lipoprotein] + a glycerophospholipid = N-acyl-S-1,2-diacyl-sn-glyceryl-L-cysteinyl-[lipoprotein] + a 2-acyl-sn-glycero-3-phospholipid + H(+)</text>
        <dbReference type="Rhea" id="RHEA:48228"/>
        <dbReference type="Rhea" id="RHEA-COMP:14681"/>
        <dbReference type="Rhea" id="RHEA-COMP:14684"/>
        <dbReference type="ChEBI" id="CHEBI:15378"/>
        <dbReference type="ChEBI" id="CHEBI:136912"/>
        <dbReference type="ChEBI" id="CHEBI:140656"/>
        <dbReference type="ChEBI" id="CHEBI:140657"/>
        <dbReference type="ChEBI" id="CHEBI:140660"/>
        <dbReference type="EC" id="2.3.1.269"/>
    </reaction>
</comment>
<dbReference type="NCBIfam" id="TIGR00546">
    <property type="entry name" value="lnt"/>
    <property type="match status" value="1"/>
</dbReference>
<evidence type="ECO:0000256" key="8">
    <source>
        <dbReference type="HAMAP-Rule" id="MF_01148"/>
    </source>
</evidence>
<keyword evidence="5 8" id="KW-1133">Transmembrane helix</keyword>
<organism evidence="9 10">
    <name type="scientific">Rhodococcus pyridinivorans</name>
    <dbReference type="NCBI Taxonomy" id="103816"/>
    <lineage>
        <taxon>Bacteria</taxon>
        <taxon>Bacillati</taxon>
        <taxon>Actinomycetota</taxon>
        <taxon>Actinomycetes</taxon>
        <taxon>Mycobacteriales</taxon>
        <taxon>Nocardiaceae</taxon>
        <taxon>Rhodococcus</taxon>
    </lineage>
</organism>
<evidence type="ECO:0000256" key="1">
    <source>
        <dbReference type="ARBA" id="ARBA00004651"/>
    </source>
</evidence>
<accession>A0A419YYR5</accession>
<dbReference type="PROSITE" id="PS50263">
    <property type="entry name" value="CN_HYDROLASE"/>
    <property type="match status" value="1"/>
</dbReference>
<keyword evidence="4 8" id="KW-0812">Transmembrane</keyword>
<proteinExistence type="inferred from homology"/>
<dbReference type="GO" id="GO:0042158">
    <property type="term" value="P:lipoprotein biosynthetic process"/>
    <property type="evidence" value="ECO:0007669"/>
    <property type="project" value="UniProtKB-UniRule"/>
</dbReference>
<evidence type="ECO:0000313" key="9">
    <source>
        <dbReference type="EMBL" id="QOW01752.1"/>
    </source>
</evidence>
<dbReference type="GO" id="GO:0005886">
    <property type="term" value="C:plasma membrane"/>
    <property type="evidence" value="ECO:0007669"/>
    <property type="project" value="UniProtKB-SubCell"/>
</dbReference>
<evidence type="ECO:0000256" key="3">
    <source>
        <dbReference type="ARBA" id="ARBA00022679"/>
    </source>
</evidence>
<comment type="similarity">
    <text evidence="8">Belongs to the CN hydrolase family. Apolipoprotein N-acyltransferase subfamily.</text>
</comment>
<dbReference type="PANTHER" id="PTHR38686">
    <property type="entry name" value="APOLIPOPROTEIN N-ACYLTRANSFERASE"/>
    <property type="match status" value="1"/>
</dbReference>
<comment type="pathway">
    <text evidence="8">Protein modification; lipoprotein biosynthesis (N-acyl transfer).</text>
</comment>
<evidence type="ECO:0000313" key="10">
    <source>
        <dbReference type="Proteomes" id="UP000593818"/>
    </source>
</evidence>
<dbReference type="InterPro" id="IPR045378">
    <property type="entry name" value="LNT_N"/>
</dbReference>
<dbReference type="Pfam" id="PF00795">
    <property type="entry name" value="CN_hydrolase"/>
    <property type="match status" value="1"/>
</dbReference>
<feature type="transmembrane region" description="Helical" evidence="8">
    <location>
        <begin position="47"/>
        <end position="63"/>
    </location>
</feature>
<dbReference type="CDD" id="cd07571">
    <property type="entry name" value="ALP_N-acyl_transferase"/>
    <property type="match status" value="1"/>
</dbReference>